<protein>
    <submittedName>
        <fullName evidence="7">DoxX family protein</fullName>
    </submittedName>
</protein>
<dbReference type="Proteomes" id="UP000036168">
    <property type="component" value="Unassembled WGS sequence"/>
</dbReference>
<dbReference type="InterPro" id="IPR032808">
    <property type="entry name" value="DoxX"/>
</dbReference>
<accession>A0A0J6ELT6</accession>
<dbReference type="GO" id="GO:0016020">
    <property type="term" value="C:membrane"/>
    <property type="evidence" value="ECO:0007669"/>
    <property type="project" value="UniProtKB-SubCell"/>
</dbReference>
<keyword evidence="9" id="KW-1185">Reference proteome</keyword>
<organism evidence="6 8">
    <name type="scientific">Bacillus glycinifermentans</name>
    <dbReference type="NCBI Taxonomy" id="1664069"/>
    <lineage>
        <taxon>Bacteria</taxon>
        <taxon>Bacillati</taxon>
        <taxon>Bacillota</taxon>
        <taxon>Bacilli</taxon>
        <taxon>Bacillales</taxon>
        <taxon>Bacillaceae</taxon>
        <taxon>Bacillus</taxon>
    </lineage>
</organism>
<evidence type="ECO:0000256" key="5">
    <source>
        <dbReference type="SAM" id="Phobius"/>
    </source>
</evidence>
<dbReference type="STRING" id="1664069.BGLY_2780"/>
<dbReference type="Proteomes" id="UP001341297">
    <property type="component" value="Unassembled WGS sequence"/>
</dbReference>
<evidence type="ECO:0000256" key="1">
    <source>
        <dbReference type="ARBA" id="ARBA00004141"/>
    </source>
</evidence>
<evidence type="ECO:0000256" key="2">
    <source>
        <dbReference type="ARBA" id="ARBA00022692"/>
    </source>
</evidence>
<gene>
    <name evidence="6" type="ORF">AB447_210770</name>
    <name evidence="7" type="ORF">P8828_07920</name>
</gene>
<dbReference type="RefSeq" id="WP_048352863.1">
    <property type="nucleotide sequence ID" value="NZ_CP023481.1"/>
</dbReference>
<evidence type="ECO:0000313" key="8">
    <source>
        <dbReference type="Proteomes" id="UP000036168"/>
    </source>
</evidence>
<dbReference type="OrthoDB" id="2929366at2"/>
<dbReference type="PATRIC" id="fig|1664069.3.peg.3316"/>
<sequence>MISIIMKVCLAAFMFAGGVIKVLHIPFQVEHWRHYQYPLWFLTLTGCLEIAGAFIMAWGIWNPNLAVAAGILFFLLMMGAIHAHIFRARQSVFTAIPAAVCSIVSVIIVMLELYAGF</sequence>
<evidence type="ECO:0000313" key="7">
    <source>
        <dbReference type="EMBL" id="MEC0484779.1"/>
    </source>
</evidence>
<dbReference type="Pfam" id="PF13564">
    <property type="entry name" value="DoxX_2"/>
    <property type="match status" value="1"/>
</dbReference>
<proteinExistence type="predicted"/>
<dbReference type="EMBL" id="LECW02000004">
    <property type="protein sequence ID" value="KRT95009.1"/>
    <property type="molecule type" value="Genomic_DNA"/>
</dbReference>
<keyword evidence="2 5" id="KW-0812">Transmembrane</keyword>
<dbReference type="EMBL" id="JARRTL010000008">
    <property type="protein sequence ID" value="MEC0484779.1"/>
    <property type="molecule type" value="Genomic_DNA"/>
</dbReference>
<evidence type="ECO:0000313" key="9">
    <source>
        <dbReference type="Proteomes" id="UP001341297"/>
    </source>
</evidence>
<evidence type="ECO:0000256" key="3">
    <source>
        <dbReference type="ARBA" id="ARBA00022989"/>
    </source>
</evidence>
<evidence type="ECO:0000256" key="4">
    <source>
        <dbReference type="ARBA" id="ARBA00023136"/>
    </source>
</evidence>
<comment type="caution">
    <text evidence="6">The sequence shown here is derived from an EMBL/GenBank/DDBJ whole genome shotgun (WGS) entry which is preliminary data.</text>
</comment>
<reference evidence="6 8" key="1">
    <citation type="journal article" date="2015" name="Int. J. Syst. Evol. Microbiol.">
        <title>Bacillus glycinifermentans sp. nov., isolated from fermented soybean paste.</title>
        <authorList>
            <person name="Kim S.J."/>
            <person name="Dunlap C.A."/>
            <person name="Kwon S.W."/>
            <person name="Rooney A.P."/>
        </authorList>
    </citation>
    <scope>NUCLEOTIDE SEQUENCE [LARGE SCALE GENOMIC DNA]</scope>
    <source>
        <strain evidence="6 8">GO-13</strain>
    </source>
</reference>
<comment type="subcellular location">
    <subcellularLocation>
        <location evidence="1">Membrane</location>
        <topology evidence="1">Multi-pass membrane protein</topology>
    </subcellularLocation>
</comment>
<name>A0A0J6ELT6_9BACI</name>
<dbReference type="AlphaFoldDB" id="A0A0J6ELT6"/>
<keyword evidence="4 5" id="KW-0472">Membrane</keyword>
<accession>A0A0J6HSZ5</accession>
<keyword evidence="3 5" id="KW-1133">Transmembrane helix</keyword>
<feature type="transmembrane region" description="Helical" evidence="5">
    <location>
        <begin position="65"/>
        <end position="86"/>
    </location>
</feature>
<evidence type="ECO:0000313" key="6">
    <source>
        <dbReference type="EMBL" id="KRT95009.1"/>
    </source>
</evidence>
<feature type="transmembrane region" description="Helical" evidence="5">
    <location>
        <begin position="92"/>
        <end position="115"/>
    </location>
</feature>
<reference evidence="7 9" key="3">
    <citation type="submission" date="2023-03" db="EMBL/GenBank/DDBJ databases">
        <title>Agriculturally important microbes genome sequencing.</title>
        <authorList>
            <person name="Dunlap C."/>
        </authorList>
    </citation>
    <scope>NUCLEOTIDE SEQUENCE [LARGE SCALE GENOMIC DNA]</scope>
    <source>
        <strain evidence="7 9">CBP-3203</strain>
    </source>
</reference>
<reference evidence="6" key="2">
    <citation type="submission" date="2015-10" db="EMBL/GenBank/DDBJ databases">
        <authorList>
            <person name="Gilbert D.G."/>
        </authorList>
    </citation>
    <scope>NUCLEOTIDE SEQUENCE</scope>
    <source>
        <strain evidence="6">GO-13</strain>
    </source>
</reference>
<feature type="transmembrane region" description="Helical" evidence="5">
    <location>
        <begin position="37"/>
        <end position="58"/>
    </location>
</feature>